<name>A0A4S4DHV8_CAMSN</name>
<evidence type="ECO:0000313" key="1">
    <source>
        <dbReference type="EMBL" id="THG02379.1"/>
    </source>
</evidence>
<protein>
    <submittedName>
        <fullName evidence="1">Uncharacterized protein</fullName>
    </submittedName>
</protein>
<organism evidence="1 2">
    <name type="scientific">Camellia sinensis var. sinensis</name>
    <name type="common">China tea</name>
    <dbReference type="NCBI Taxonomy" id="542762"/>
    <lineage>
        <taxon>Eukaryota</taxon>
        <taxon>Viridiplantae</taxon>
        <taxon>Streptophyta</taxon>
        <taxon>Embryophyta</taxon>
        <taxon>Tracheophyta</taxon>
        <taxon>Spermatophyta</taxon>
        <taxon>Magnoliopsida</taxon>
        <taxon>eudicotyledons</taxon>
        <taxon>Gunneridae</taxon>
        <taxon>Pentapetalae</taxon>
        <taxon>asterids</taxon>
        <taxon>Ericales</taxon>
        <taxon>Theaceae</taxon>
        <taxon>Camellia</taxon>
    </lineage>
</organism>
<gene>
    <name evidence="1" type="ORF">TEA_030011</name>
</gene>
<accession>A0A4S4DHV8</accession>
<keyword evidence="2" id="KW-1185">Reference proteome</keyword>
<dbReference type="Pfam" id="PF00400">
    <property type="entry name" value="WD40"/>
    <property type="match status" value="2"/>
</dbReference>
<comment type="caution">
    <text evidence="1">The sequence shown here is derived from an EMBL/GenBank/DDBJ whole genome shotgun (WGS) entry which is preliminary data.</text>
</comment>
<dbReference type="SUPFAM" id="SSF82171">
    <property type="entry name" value="DPP6 N-terminal domain-like"/>
    <property type="match status" value="1"/>
</dbReference>
<dbReference type="GO" id="GO:0005643">
    <property type="term" value="C:nuclear pore"/>
    <property type="evidence" value="ECO:0007669"/>
    <property type="project" value="TreeGrafter"/>
</dbReference>
<dbReference type="EMBL" id="SDRB02011208">
    <property type="protein sequence ID" value="THG02379.1"/>
    <property type="molecule type" value="Genomic_DNA"/>
</dbReference>
<dbReference type="SMART" id="SM00320">
    <property type="entry name" value="WD40"/>
    <property type="match status" value="2"/>
</dbReference>
<dbReference type="Gene3D" id="2.130.10.10">
    <property type="entry name" value="YVTN repeat-like/Quinoprotein amine dehydrogenase"/>
    <property type="match status" value="1"/>
</dbReference>
<dbReference type="AlphaFoldDB" id="A0A4S4DHV8"/>
<sequence>MVSTTMRKMVDGQDGSEKARVDIDVIDSIADENSIESIVSSIPESVLSSSHYEPDEIVISSAFLESIAPISLLDVESYSDIISNQSSHKSVNLVSLLDFNRSIHHSDAIMVEEMFRQCRGTPIRRGLGGISMLKWSPTGDYFFAAKFDGTFYLWETNTWTSEPWSSTSGFVTLRGRLLVLGEVSSVGAPVFQIDGKCSLDPPEINENQETPPRLLLPNLEESIVSSIPESVLSSSHYEPDEIVISSAFLESIAPISLLDVERSIHHSDAIMVEEMFRQCRGTPIRRGLGGISMLKWSPTGDYFFAAKFDGTFYLWETNTWTSEPWSSTSGFVTPSEVTLTYDLVSLALWF</sequence>
<reference evidence="1 2" key="1">
    <citation type="journal article" date="2018" name="Proc. Natl. Acad. Sci. U.S.A.">
        <title>Draft genome sequence of Camellia sinensis var. sinensis provides insights into the evolution of the tea genome and tea quality.</title>
        <authorList>
            <person name="Wei C."/>
            <person name="Yang H."/>
            <person name="Wang S."/>
            <person name="Zhao J."/>
            <person name="Liu C."/>
            <person name="Gao L."/>
            <person name="Xia E."/>
            <person name="Lu Y."/>
            <person name="Tai Y."/>
            <person name="She G."/>
            <person name="Sun J."/>
            <person name="Cao H."/>
            <person name="Tong W."/>
            <person name="Gao Q."/>
            <person name="Li Y."/>
            <person name="Deng W."/>
            <person name="Jiang X."/>
            <person name="Wang W."/>
            <person name="Chen Q."/>
            <person name="Zhang S."/>
            <person name="Li H."/>
            <person name="Wu J."/>
            <person name="Wang P."/>
            <person name="Li P."/>
            <person name="Shi C."/>
            <person name="Zheng F."/>
            <person name="Jian J."/>
            <person name="Huang B."/>
            <person name="Shan D."/>
            <person name="Shi M."/>
            <person name="Fang C."/>
            <person name="Yue Y."/>
            <person name="Li F."/>
            <person name="Li D."/>
            <person name="Wei S."/>
            <person name="Han B."/>
            <person name="Jiang C."/>
            <person name="Yin Y."/>
            <person name="Xia T."/>
            <person name="Zhang Z."/>
            <person name="Bennetzen J.L."/>
            <person name="Zhao S."/>
            <person name="Wan X."/>
        </authorList>
    </citation>
    <scope>NUCLEOTIDE SEQUENCE [LARGE SCALE GENOMIC DNA]</scope>
    <source>
        <strain evidence="2">cv. Shuchazao</strain>
        <tissue evidence="1">Leaf</tissue>
    </source>
</reference>
<dbReference type="InterPro" id="IPR001680">
    <property type="entry name" value="WD40_rpt"/>
</dbReference>
<proteinExistence type="predicted"/>
<evidence type="ECO:0000313" key="2">
    <source>
        <dbReference type="Proteomes" id="UP000306102"/>
    </source>
</evidence>
<dbReference type="STRING" id="542762.A0A4S4DHV8"/>
<dbReference type="InterPro" id="IPR045139">
    <property type="entry name" value="Aladin"/>
</dbReference>
<dbReference type="InterPro" id="IPR015943">
    <property type="entry name" value="WD40/YVTN_repeat-like_dom_sf"/>
</dbReference>
<dbReference type="GO" id="GO:0006913">
    <property type="term" value="P:nucleocytoplasmic transport"/>
    <property type="evidence" value="ECO:0007669"/>
    <property type="project" value="TreeGrafter"/>
</dbReference>
<dbReference type="Proteomes" id="UP000306102">
    <property type="component" value="Unassembled WGS sequence"/>
</dbReference>
<dbReference type="PANTHER" id="PTHR14494">
    <property type="entry name" value="ALADIN/ADRACALIN/AAAS"/>
    <property type="match status" value="1"/>
</dbReference>
<dbReference type="PANTHER" id="PTHR14494:SF0">
    <property type="entry name" value="ALADIN"/>
    <property type="match status" value="1"/>
</dbReference>